<protein>
    <submittedName>
        <fullName evidence="1">Uncharacterized protein</fullName>
    </submittedName>
</protein>
<sequence>MRGSFGGLFPGGDPQHRGQASQHFDACALGGVRIIGDHYTLYQRANCRHEARGALALDDRIADERDPPAILLHDLRVQDDGRERLMLGELGFGNREQLATLLDRILDLGHVHAARERCHQSADLCLEVFHACLGRAEALGHRLARGGAGFVIALDHLRDGLRREQLLLQAG</sequence>
<dbReference type="EMBL" id="JALMLT010000001">
    <property type="protein sequence ID" value="MDT8758266.1"/>
    <property type="molecule type" value="Genomic_DNA"/>
</dbReference>
<name>A0ABU3N430_9SPHN</name>
<evidence type="ECO:0000313" key="1">
    <source>
        <dbReference type="EMBL" id="MDT8758266.1"/>
    </source>
</evidence>
<reference evidence="1" key="1">
    <citation type="submission" date="2022-04" db="EMBL/GenBank/DDBJ databases">
        <title>Tomato heritable bacteria conferring resistance against bacterial wilt.</title>
        <authorList>
            <person name="Yin J."/>
        </authorList>
    </citation>
    <scope>NUCLEOTIDE SEQUENCE</scope>
    <source>
        <strain evidence="1">Cra20</strain>
    </source>
</reference>
<gene>
    <name evidence="1" type="ORF">MZO42_06115</name>
</gene>
<accession>A0ABU3N430</accession>
<proteinExistence type="predicted"/>
<comment type="caution">
    <text evidence="1">The sequence shown here is derived from an EMBL/GenBank/DDBJ whole genome shotgun (WGS) entry which is preliminary data.</text>
</comment>
<organism evidence="1">
    <name type="scientific">Sphingomonas psychrotolerans</name>
    <dbReference type="NCBI Taxonomy" id="1327635"/>
    <lineage>
        <taxon>Bacteria</taxon>
        <taxon>Pseudomonadati</taxon>
        <taxon>Pseudomonadota</taxon>
        <taxon>Alphaproteobacteria</taxon>
        <taxon>Sphingomonadales</taxon>
        <taxon>Sphingomonadaceae</taxon>
        <taxon>Sphingomonas</taxon>
    </lineage>
</organism>